<gene>
    <name evidence="2" type="ORF">KP004_03700</name>
</gene>
<name>A0ABX8J784_9BACT</name>
<organism evidence="2 3">
    <name type="scientific">Geomonas oryzisoli</name>
    <dbReference type="NCBI Taxonomy" id="2847992"/>
    <lineage>
        <taxon>Bacteria</taxon>
        <taxon>Pseudomonadati</taxon>
        <taxon>Thermodesulfobacteriota</taxon>
        <taxon>Desulfuromonadia</taxon>
        <taxon>Geobacterales</taxon>
        <taxon>Geobacteraceae</taxon>
        <taxon>Geomonas</taxon>
    </lineage>
</organism>
<evidence type="ECO:0000313" key="3">
    <source>
        <dbReference type="Proteomes" id="UP000683557"/>
    </source>
</evidence>
<feature type="transmembrane region" description="Helical" evidence="1">
    <location>
        <begin position="145"/>
        <end position="164"/>
    </location>
</feature>
<keyword evidence="3" id="KW-1185">Reference proteome</keyword>
<sequence length="172" mass="19642">MKRIKGPMELGNIAYFSFKQKTLHSPYLFHLSPSQLLQESGKVPQNTKGFDDASQALFPTEYPAMVTMEVTENGPGTLLAFGRQLKQDELPSQEDLKKDHAHRFISERSYDPNCKWWSLWSETYEVDSYLFPISLNMRRALLSPGYILAGAIDIITLPVMWPMYMVGIYGSP</sequence>
<protein>
    <submittedName>
        <fullName evidence="2">Uncharacterized protein</fullName>
    </submittedName>
</protein>
<keyword evidence="1" id="KW-0812">Transmembrane</keyword>
<reference evidence="2 3" key="1">
    <citation type="submission" date="2021-06" db="EMBL/GenBank/DDBJ databases">
        <title>Gemonas diversity in paddy soil.</title>
        <authorList>
            <person name="Liu G."/>
        </authorList>
    </citation>
    <scope>NUCLEOTIDE SEQUENCE [LARGE SCALE GENOMIC DNA]</scope>
    <source>
        <strain evidence="2 3">RG10</strain>
    </source>
</reference>
<accession>A0ABX8J784</accession>
<dbReference type="RefSeq" id="WP_216801041.1">
    <property type="nucleotide sequence ID" value="NZ_CP076723.1"/>
</dbReference>
<dbReference type="Proteomes" id="UP000683557">
    <property type="component" value="Chromosome"/>
</dbReference>
<dbReference type="EMBL" id="CP076723">
    <property type="protein sequence ID" value="QWV94300.1"/>
    <property type="molecule type" value="Genomic_DNA"/>
</dbReference>
<proteinExistence type="predicted"/>
<keyword evidence="1" id="KW-1133">Transmembrane helix</keyword>
<evidence type="ECO:0000313" key="2">
    <source>
        <dbReference type="EMBL" id="QWV94300.1"/>
    </source>
</evidence>
<evidence type="ECO:0000256" key="1">
    <source>
        <dbReference type="SAM" id="Phobius"/>
    </source>
</evidence>
<keyword evidence="1" id="KW-0472">Membrane</keyword>